<sequence length="453" mass="48392">MSTNSSTDLPEVEQPTGEKMSAGSLSMAWYGLVSAMFFIYIGASLAQAYGTIDTLIGLAITIVIYGAINRILAGYALRSGLTVAQFSRTLLGRKGAVLATLIFAATAIYYAVFEGAILGYAFQAQFGGPIQLWYALVVLYTLPLIAGGIQRWLDKINGWLLPIYWGGLLTAVIWASIAHPGGSSWLTHSTGPLPFTAGGPGWLATCAAFMGVWILMMYTVDFASLGRAKDVKVHQRYTFGWLFYTLAFGANSLIGIYLTFTIPGAEATETGVAGALVQLMGPLGLLVIFVSQTRINTANYALGISNLKEFGSRALGLKLPSLAWVFIGAVIIYLLMLLPVVQYLLLALSWQGALVTGWVAIALVHIRYEKKFSLQPDSPSLPDRAFPAFNAAGVSAWVISAAVGIAMVQSGSAWGANLGVFITPVLAATIYAIWNPGARAKRHHDALASAEQM</sequence>
<reference evidence="2 3" key="1">
    <citation type="submission" date="2021-03" db="EMBL/GenBank/DDBJ databases">
        <title>Sequencing the genomes of 1000 actinobacteria strains.</title>
        <authorList>
            <person name="Klenk H.-P."/>
        </authorList>
    </citation>
    <scope>NUCLEOTIDE SEQUENCE [LARGE SCALE GENOMIC DNA]</scope>
    <source>
        <strain evidence="2 3">DSM 20168</strain>
    </source>
</reference>
<feature type="transmembrane region" description="Helical" evidence="1">
    <location>
        <begin position="347"/>
        <end position="366"/>
    </location>
</feature>
<comment type="caution">
    <text evidence="2">The sequence shown here is derived from an EMBL/GenBank/DDBJ whole genome shotgun (WGS) entry which is preliminary data.</text>
</comment>
<dbReference type="RefSeq" id="WP_188947007.1">
    <property type="nucleotide sequence ID" value="NZ_BMPH01000002.1"/>
</dbReference>
<keyword evidence="1" id="KW-1133">Transmembrane helix</keyword>
<dbReference type="InterPro" id="IPR030191">
    <property type="entry name" value="CodB"/>
</dbReference>
<feature type="transmembrane region" description="Helical" evidence="1">
    <location>
        <begin position="28"/>
        <end position="49"/>
    </location>
</feature>
<name>A0ABS4XM74_GLUPR</name>
<feature type="transmembrane region" description="Helical" evidence="1">
    <location>
        <begin position="322"/>
        <end position="341"/>
    </location>
</feature>
<feature type="transmembrane region" description="Helical" evidence="1">
    <location>
        <begin position="132"/>
        <end position="149"/>
    </location>
</feature>
<feature type="transmembrane region" description="Helical" evidence="1">
    <location>
        <begin position="97"/>
        <end position="120"/>
    </location>
</feature>
<keyword evidence="3" id="KW-1185">Reference proteome</keyword>
<organism evidence="2 3">
    <name type="scientific">Glutamicibacter protophormiae</name>
    <name type="common">Brevibacterium protophormiae</name>
    <dbReference type="NCBI Taxonomy" id="37930"/>
    <lineage>
        <taxon>Bacteria</taxon>
        <taxon>Bacillati</taxon>
        <taxon>Actinomycetota</taxon>
        <taxon>Actinomycetes</taxon>
        <taxon>Micrococcales</taxon>
        <taxon>Micrococcaceae</taxon>
        <taxon>Glutamicibacter</taxon>
    </lineage>
</organism>
<dbReference type="Proteomes" id="UP001195422">
    <property type="component" value="Unassembled WGS sequence"/>
</dbReference>
<dbReference type="PANTHER" id="PTHR30569:SF0">
    <property type="entry name" value="CYTOSINE PERMEASE"/>
    <property type="match status" value="1"/>
</dbReference>
<evidence type="ECO:0008006" key="4">
    <source>
        <dbReference type="Google" id="ProtNLM"/>
    </source>
</evidence>
<feature type="transmembrane region" description="Helical" evidence="1">
    <location>
        <begin position="201"/>
        <end position="220"/>
    </location>
</feature>
<keyword evidence="1" id="KW-0812">Transmembrane</keyword>
<dbReference type="EMBL" id="JAGIOJ010000001">
    <property type="protein sequence ID" value="MBP2397600.1"/>
    <property type="molecule type" value="Genomic_DNA"/>
</dbReference>
<evidence type="ECO:0000313" key="3">
    <source>
        <dbReference type="Proteomes" id="UP001195422"/>
    </source>
</evidence>
<feature type="transmembrane region" description="Helical" evidence="1">
    <location>
        <begin position="387"/>
        <end position="408"/>
    </location>
</feature>
<dbReference type="Gene3D" id="1.10.4160.10">
    <property type="entry name" value="Hydantoin permease"/>
    <property type="match status" value="1"/>
</dbReference>
<feature type="transmembrane region" description="Helical" evidence="1">
    <location>
        <begin position="161"/>
        <end position="181"/>
    </location>
</feature>
<accession>A0ABS4XM74</accession>
<proteinExistence type="predicted"/>
<evidence type="ECO:0000313" key="2">
    <source>
        <dbReference type="EMBL" id="MBP2397600.1"/>
    </source>
</evidence>
<keyword evidence="1" id="KW-0472">Membrane</keyword>
<feature type="transmembrane region" description="Helical" evidence="1">
    <location>
        <begin position="241"/>
        <end position="260"/>
    </location>
</feature>
<evidence type="ECO:0000256" key="1">
    <source>
        <dbReference type="SAM" id="Phobius"/>
    </source>
</evidence>
<dbReference type="PANTHER" id="PTHR30569">
    <property type="entry name" value="CYTOSINE TRANSPORTER CODB"/>
    <property type="match status" value="1"/>
</dbReference>
<gene>
    <name evidence="2" type="ORF">JOF39_000681</name>
</gene>
<protein>
    <recommendedName>
        <fullName evidence="4">Permease</fullName>
    </recommendedName>
</protein>
<feature type="transmembrane region" description="Helical" evidence="1">
    <location>
        <begin position="414"/>
        <end position="434"/>
    </location>
</feature>
<feature type="transmembrane region" description="Helical" evidence="1">
    <location>
        <begin position="55"/>
        <end position="77"/>
    </location>
</feature>
<feature type="transmembrane region" description="Helical" evidence="1">
    <location>
        <begin position="272"/>
        <end position="290"/>
    </location>
</feature>